<evidence type="ECO:0000313" key="1">
    <source>
        <dbReference type="EMBL" id="CAG9330384.1"/>
    </source>
</evidence>
<evidence type="ECO:0000313" key="2">
    <source>
        <dbReference type="Proteomes" id="UP001162131"/>
    </source>
</evidence>
<protein>
    <submittedName>
        <fullName evidence="1">Uncharacterized protein</fullName>
    </submittedName>
</protein>
<name>A0AAU9K8U7_9CILI</name>
<dbReference type="AlphaFoldDB" id="A0AAU9K8U7"/>
<accession>A0AAU9K8U7</accession>
<dbReference type="EMBL" id="CAJZBQ010000051">
    <property type="protein sequence ID" value="CAG9330384.1"/>
    <property type="molecule type" value="Genomic_DNA"/>
</dbReference>
<gene>
    <name evidence="1" type="ORF">BSTOLATCC_MIC50976</name>
</gene>
<comment type="caution">
    <text evidence="1">The sequence shown here is derived from an EMBL/GenBank/DDBJ whole genome shotgun (WGS) entry which is preliminary data.</text>
</comment>
<reference evidence="1" key="1">
    <citation type="submission" date="2021-09" db="EMBL/GenBank/DDBJ databases">
        <authorList>
            <consortium name="AG Swart"/>
            <person name="Singh M."/>
            <person name="Singh A."/>
            <person name="Seah K."/>
            <person name="Emmerich C."/>
        </authorList>
    </citation>
    <scope>NUCLEOTIDE SEQUENCE</scope>
    <source>
        <strain evidence="1">ATCC30299</strain>
    </source>
</reference>
<keyword evidence="2" id="KW-1185">Reference proteome</keyword>
<sequence length="93" mass="10208">MGTGLGSSEIAGFWNPSVDLAGFVFFCRPDLEERKLLVLWLTDTTDWPDGSSDSGSLYFFFTGIIFRIQGSILQVVGSAISSQFSNSPVSYRI</sequence>
<dbReference type="Proteomes" id="UP001162131">
    <property type="component" value="Unassembled WGS sequence"/>
</dbReference>
<organism evidence="1 2">
    <name type="scientific">Blepharisma stoltei</name>
    <dbReference type="NCBI Taxonomy" id="1481888"/>
    <lineage>
        <taxon>Eukaryota</taxon>
        <taxon>Sar</taxon>
        <taxon>Alveolata</taxon>
        <taxon>Ciliophora</taxon>
        <taxon>Postciliodesmatophora</taxon>
        <taxon>Heterotrichea</taxon>
        <taxon>Heterotrichida</taxon>
        <taxon>Blepharismidae</taxon>
        <taxon>Blepharisma</taxon>
    </lineage>
</organism>
<proteinExistence type="predicted"/>